<keyword evidence="2" id="KW-1185">Reference proteome</keyword>
<evidence type="ECO:0000313" key="1">
    <source>
        <dbReference type="EMBL" id="KDQ13717.1"/>
    </source>
</evidence>
<dbReference type="Gene3D" id="3.50.50.60">
    <property type="entry name" value="FAD/NAD(P)-binding domain"/>
    <property type="match status" value="1"/>
</dbReference>
<protein>
    <recommendedName>
        <fullName evidence="3">FAD-binding domain-containing protein</fullName>
    </recommendedName>
</protein>
<evidence type="ECO:0000313" key="2">
    <source>
        <dbReference type="Proteomes" id="UP000027195"/>
    </source>
</evidence>
<dbReference type="EMBL" id="KL198042">
    <property type="protein sequence ID" value="KDQ13717.1"/>
    <property type="molecule type" value="Genomic_DNA"/>
</dbReference>
<dbReference type="AlphaFoldDB" id="A0A067MPA6"/>
<dbReference type="SUPFAM" id="SSF51905">
    <property type="entry name" value="FAD/NAD(P)-binding domain"/>
    <property type="match status" value="1"/>
</dbReference>
<proteinExistence type="predicted"/>
<dbReference type="Proteomes" id="UP000027195">
    <property type="component" value="Unassembled WGS sequence"/>
</dbReference>
<evidence type="ECO:0008006" key="3">
    <source>
        <dbReference type="Google" id="ProtNLM"/>
    </source>
</evidence>
<dbReference type="HOGENOM" id="CLU_025587_1_0_1"/>
<dbReference type="InterPro" id="IPR036188">
    <property type="entry name" value="FAD/NAD-bd_sf"/>
</dbReference>
<dbReference type="InParanoid" id="A0A067MPA6"/>
<sequence length="531" mass="57709">MVDPSLLVLACLLALSAPTLLICRALREYDRRRTTVLADLSSLGRTRASGLIAGTVVIAGGSIAGIAAARVCSDHFDDVIIIEPDDCLTPNMRDGVPQYDHMHIFPNMTLQIMRRLFPNFDQQALDVDARILAADPGISAQGASAVPTLLPEMLFVSRARFEALFRRLMFLSCPNVRQVRGTVVGATLRSGAIDNITYVPHPSSYPQNPTSAGDANCEKTSAQSPVAIRATLFIDASGSSSLSAALFPESASTLPPVETYDPCVSIVTGYARLPDAQSTPPNIGFVRSVVHEEGRVGHVMRVERDRFCLSLAARAPSQPLPTSLDSFVSAFSSASPPEPWTHALCPEKVERPWNPLKVDSCIWVKNHKGERPGNYISVGDAAMRLNPLFGTGVSKALMDATTLHAVLEALPMSCVERSPQDGWDSLPAGFSKTFFKRQAPRLQKLWVSNKALDYAHPTTAVSQEDTRKTGSYFRWYHTSLMSLAKSDAFVARTVAEVSQLSAPESDLYAAPLFLKVLGAAIMKRARGWQKK</sequence>
<accession>A0A067MPA6</accession>
<name>A0A067MPA6_BOTB1</name>
<organism evidence="1 2">
    <name type="scientific">Botryobasidium botryosum (strain FD-172 SS1)</name>
    <dbReference type="NCBI Taxonomy" id="930990"/>
    <lineage>
        <taxon>Eukaryota</taxon>
        <taxon>Fungi</taxon>
        <taxon>Dikarya</taxon>
        <taxon>Basidiomycota</taxon>
        <taxon>Agaricomycotina</taxon>
        <taxon>Agaricomycetes</taxon>
        <taxon>Cantharellales</taxon>
        <taxon>Botryobasidiaceae</taxon>
        <taxon>Botryobasidium</taxon>
    </lineage>
</organism>
<gene>
    <name evidence="1" type="ORF">BOTBODRAFT_33414</name>
</gene>
<dbReference type="OrthoDB" id="10051892at2759"/>
<reference evidence="2" key="1">
    <citation type="journal article" date="2014" name="Proc. Natl. Acad. Sci. U.S.A.">
        <title>Extensive sampling of basidiomycete genomes demonstrates inadequacy of the white-rot/brown-rot paradigm for wood decay fungi.</title>
        <authorList>
            <person name="Riley R."/>
            <person name="Salamov A.A."/>
            <person name="Brown D.W."/>
            <person name="Nagy L.G."/>
            <person name="Floudas D."/>
            <person name="Held B.W."/>
            <person name="Levasseur A."/>
            <person name="Lombard V."/>
            <person name="Morin E."/>
            <person name="Otillar R."/>
            <person name="Lindquist E.A."/>
            <person name="Sun H."/>
            <person name="LaButti K.M."/>
            <person name="Schmutz J."/>
            <person name="Jabbour D."/>
            <person name="Luo H."/>
            <person name="Baker S.E."/>
            <person name="Pisabarro A.G."/>
            <person name="Walton J.D."/>
            <person name="Blanchette R.A."/>
            <person name="Henrissat B."/>
            <person name="Martin F."/>
            <person name="Cullen D."/>
            <person name="Hibbett D.S."/>
            <person name="Grigoriev I.V."/>
        </authorList>
    </citation>
    <scope>NUCLEOTIDE SEQUENCE [LARGE SCALE GENOMIC DNA]</scope>
    <source>
        <strain evidence="2">FD-172 SS1</strain>
    </source>
</reference>